<feature type="domain" description="Putative oxidoreductase/dehydrogenase Rossmann-like" evidence="1">
    <location>
        <begin position="7"/>
        <end position="122"/>
    </location>
</feature>
<dbReference type="Gene3D" id="3.40.50.720">
    <property type="entry name" value="NAD(P)-binding Rossmann-like Domain"/>
    <property type="match status" value="1"/>
</dbReference>
<accession>A0ABS0EX58</accession>
<dbReference type="InterPro" id="IPR037108">
    <property type="entry name" value="TM1727-like_C_sf"/>
</dbReference>
<feature type="domain" description="DUF2520" evidence="2">
    <location>
        <begin position="140"/>
        <end position="266"/>
    </location>
</feature>
<dbReference type="EMBL" id="JADOEL010000019">
    <property type="protein sequence ID" value="MBF8179416.1"/>
    <property type="molecule type" value="Genomic_DNA"/>
</dbReference>
<dbReference type="RefSeq" id="WP_195876458.1">
    <property type="nucleotide sequence ID" value="NZ_JADOEL010000019.1"/>
</dbReference>
<dbReference type="InterPro" id="IPR019665">
    <property type="entry name" value="OxRdtase/DH_put_Rossmann_dom"/>
</dbReference>
<evidence type="ECO:0000313" key="4">
    <source>
        <dbReference type="Proteomes" id="UP000657372"/>
    </source>
</evidence>
<dbReference type="Pfam" id="PF10727">
    <property type="entry name" value="Rossmann-like"/>
    <property type="match status" value="1"/>
</dbReference>
<dbReference type="PANTHER" id="PTHR40459:SF1">
    <property type="entry name" value="CONSERVED HYPOTHETICAL ALANINE AND LEUCINE RICH PROTEIN"/>
    <property type="match status" value="1"/>
</dbReference>
<evidence type="ECO:0000313" key="3">
    <source>
        <dbReference type="EMBL" id="MBF8179416.1"/>
    </source>
</evidence>
<name>A0ABS0EX58_9BURK</name>
<evidence type="ECO:0000259" key="1">
    <source>
        <dbReference type="Pfam" id="PF10727"/>
    </source>
</evidence>
<sequence>MSKPQTLSIIGCGKVGQTLARLWVQHQTVQLLDILNTSTASGARAAAFAGAGRVASSYADLQAADIYLIAAPDDQIAACCDALASSGHLSVSSIVFHCSGALSSSILASASARDAAVGSIHPIRSFAVPEKVAADFAGTYCGMEGDQAAVDVLAPIFAAIGAQTVPIQRESKVLYHAGAVFASNYLVTLLDTAVQTYAQAGIPQDVALKMMASLVRETSENVLQIGPEQALTGPIARGDIATVVKQYRAVNGWDKRYGKLYKHMGKLTLHLAQRRQKK</sequence>
<protein>
    <submittedName>
        <fullName evidence="3">DUF2520 domain-containing protein</fullName>
    </submittedName>
</protein>
<dbReference type="Gene3D" id="1.10.1040.20">
    <property type="entry name" value="ProC-like, C-terminal domain"/>
    <property type="match status" value="1"/>
</dbReference>
<dbReference type="SUPFAM" id="SSF48179">
    <property type="entry name" value="6-phosphogluconate dehydrogenase C-terminal domain-like"/>
    <property type="match status" value="1"/>
</dbReference>
<keyword evidence="4" id="KW-1185">Reference proteome</keyword>
<dbReference type="Pfam" id="PF10728">
    <property type="entry name" value="DUF2520"/>
    <property type="match status" value="1"/>
</dbReference>
<evidence type="ECO:0000259" key="2">
    <source>
        <dbReference type="Pfam" id="PF10728"/>
    </source>
</evidence>
<dbReference type="SUPFAM" id="SSF51735">
    <property type="entry name" value="NAD(P)-binding Rossmann-fold domains"/>
    <property type="match status" value="1"/>
</dbReference>
<dbReference type="InterPro" id="IPR008927">
    <property type="entry name" value="6-PGluconate_DH-like_C_sf"/>
</dbReference>
<reference evidence="3 4" key="1">
    <citation type="submission" date="2020-11" db="EMBL/GenBank/DDBJ databases">
        <title>WGS of Herminiimonas contaminans strain Marseille-Q4544 isolated from planarians Schmidtea mediterranea.</title>
        <authorList>
            <person name="Kangale L."/>
        </authorList>
    </citation>
    <scope>NUCLEOTIDE SEQUENCE [LARGE SCALE GENOMIC DNA]</scope>
    <source>
        <strain evidence="3 4">Marseille-Q4544</strain>
    </source>
</reference>
<proteinExistence type="predicted"/>
<organism evidence="3 4">
    <name type="scientific">Herminiimonas contaminans</name>
    <dbReference type="NCBI Taxonomy" id="1111140"/>
    <lineage>
        <taxon>Bacteria</taxon>
        <taxon>Pseudomonadati</taxon>
        <taxon>Pseudomonadota</taxon>
        <taxon>Betaproteobacteria</taxon>
        <taxon>Burkholderiales</taxon>
        <taxon>Oxalobacteraceae</taxon>
        <taxon>Herminiimonas</taxon>
    </lineage>
</organism>
<dbReference type="Proteomes" id="UP000657372">
    <property type="component" value="Unassembled WGS sequence"/>
</dbReference>
<gene>
    <name evidence="3" type="ORF">IXC47_17170</name>
</gene>
<dbReference type="InterPro" id="IPR036291">
    <property type="entry name" value="NAD(P)-bd_dom_sf"/>
</dbReference>
<comment type="caution">
    <text evidence="3">The sequence shown here is derived from an EMBL/GenBank/DDBJ whole genome shotgun (WGS) entry which is preliminary data.</text>
</comment>
<dbReference type="InterPro" id="IPR018931">
    <property type="entry name" value="DUF2520"/>
</dbReference>
<dbReference type="PANTHER" id="PTHR40459">
    <property type="entry name" value="CONSERVED HYPOTHETICAL ALANINE AND LEUCINE RICH PROTEIN"/>
    <property type="match status" value="1"/>
</dbReference>